<keyword evidence="3" id="KW-1185">Reference proteome</keyword>
<dbReference type="GO" id="GO:0005634">
    <property type="term" value="C:nucleus"/>
    <property type="evidence" value="ECO:0007669"/>
    <property type="project" value="TreeGrafter"/>
</dbReference>
<evidence type="ECO:0000313" key="2">
    <source>
        <dbReference type="EMBL" id="KAK2908460.1"/>
    </source>
</evidence>
<evidence type="ECO:0000313" key="3">
    <source>
        <dbReference type="Proteomes" id="UP001187343"/>
    </source>
</evidence>
<dbReference type="InterPro" id="IPR029058">
    <property type="entry name" value="AB_hydrolase_fold"/>
</dbReference>
<feature type="domain" description="Arb2" evidence="1">
    <location>
        <begin position="151"/>
        <end position="239"/>
    </location>
</feature>
<proteinExistence type="predicted"/>
<protein>
    <recommendedName>
        <fullName evidence="1">Arb2 domain-containing protein</fullName>
    </recommendedName>
</protein>
<dbReference type="EMBL" id="JAUYZG010000004">
    <property type="protein sequence ID" value="KAK2908460.1"/>
    <property type="molecule type" value="Genomic_DNA"/>
</dbReference>
<dbReference type="PANTHER" id="PTHR21357:SF5">
    <property type="entry name" value="SI:CH73-41E3.7"/>
    <property type="match status" value="1"/>
</dbReference>
<sequence length="307" mass="34787">MMLECSDSSRNPIQSDFPYSFSEDGHLRHRLTSEPYRFTFRLDDVRGTDREHHSLCLYITQHVYELLETKFHLLREHLEEDSFVFMSPGALDHPGGLLVLIQDLGTVRSGVWSWKLSAHEGLERGSQLPYLRWAAESSCAVIVMNPNEGGKALEHHVHLVWERLVSRSSAEHVFVVAHGYGGLAFVDLLCSRLDEVQRRVKAVAFLDSSHSLWHQPLGKAGRDWLKSSSRTWILSTKPLNRSVGSLKAGCPQISAGTQCHDSVPAVCMESVFRFFSKTIKPKTTPTPFEIITRSKSRAHDENHNLMD</sequence>
<dbReference type="Pfam" id="PF22749">
    <property type="entry name" value="Arb2"/>
    <property type="match status" value="2"/>
</dbReference>
<feature type="domain" description="Arb2" evidence="1">
    <location>
        <begin position="16"/>
        <end position="148"/>
    </location>
</feature>
<name>A0AA88TSR8_9TELE</name>
<dbReference type="GO" id="GO:0035197">
    <property type="term" value="F:siRNA binding"/>
    <property type="evidence" value="ECO:0007669"/>
    <property type="project" value="TreeGrafter"/>
</dbReference>
<dbReference type="InterPro" id="IPR048263">
    <property type="entry name" value="Arb2"/>
</dbReference>
<evidence type="ECO:0000259" key="1">
    <source>
        <dbReference type="Pfam" id="PF22749"/>
    </source>
</evidence>
<dbReference type="SUPFAM" id="SSF53474">
    <property type="entry name" value="alpha/beta-Hydrolases"/>
    <property type="match status" value="1"/>
</dbReference>
<organism evidence="2 3">
    <name type="scientific">Cirrhinus molitorella</name>
    <name type="common">mud carp</name>
    <dbReference type="NCBI Taxonomy" id="172907"/>
    <lineage>
        <taxon>Eukaryota</taxon>
        <taxon>Metazoa</taxon>
        <taxon>Chordata</taxon>
        <taxon>Craniata</taxon>
        <taxon>Vertebrata</taxon>
        <taxon>Euteleostomi</taxon>
        <taxon>Actinopterygii</taxon>
        <taxon>Neopterygii</taxon>
        <taxon>Teleostei</taxon>
        <taxon>Ostariophysi</taxon>
        <taxon>Cypriniformes</taxon>
        <taxon>Cyprinidae</taxon>
        <taxon>Labeoninae</taxon>
        <taxon>Labeonini</taxon>
        <taxon>Cirrhinus</taxon>
    </lineage>
</organism>
<dbReference type="PANTHER" id="PTHR21357">
    <property type="entry name" value="FAM172 FAMILY PROTEIN HOMOLOG CG10038"/>
    <property type="match status" value="1"/>
</dbReference>
<dbReference type="AlphaFoldDB" id="A0AA88TSR8"/>
<gene>
    <name evidence="2" type="ORF">Q8A67_004297</name>
</gene>
<accession>A0AA88TSR8</accession>
<dbReference type="InterPro" id="IPR053858">
    <property type="entry name" value="Arb2_dom"/>
</dbReference>
<dbReference type="Proteomes" id="UP001187343">
    <property type="component" value="Unassembled WGS sequence"/>
</dbReference>
<reference evidence="2" key="1">
    <citation type="submission" date="2023-08" db="EMBL/GenBank/DDBJ databases">
        <title>Chromosome-level Genome Assembly of mud carp (Cirrhinus molitorella).</title>
        <authorList>
            <person name="Liu H."/>
        </authorList>
    </citation>
    <scope>NUCLEOTIDE SEQUENCE</scope>
    <source>
        <strain evidence="2">Prfri</strain>
        <tissue evidence="2">Muscle</tissue>
    </source>
</reference>
<comment type="caution">
    <text evidence="2">The sequence shown here is derived from an EMBL/GenBank/DDBJ whole genome shotgun (WGS) entry which is preliminary data.</text>
</comment>
<dbReference type="GO" id="GO:0031048">
    <property type="term" value="P:regulatory ncRNA-mediated heterochromatin formation"/>
    <property type="evidence" value="ECO:0007669"/>
    <property type="project" value="TreeGrafter"/>
</dbReference>